<dbReference type="AlphaFoldDB" id="D2TWL2"/>
<gene>
    <name evidence="1" type="ORF">ARN_04460</name>
</gene>
<proteinExistence type="predicted"/>
<dbReference type="Pfam" id="PF00805">
    <property type="entry name" value="Pentapeptide"/>
    <property type="match status" value="1"/>
</dbReference>
<organism evidence="1">
    <name type="scientific">Arsenophonus nasoniae</name>
    <name type="common">son-killer infecting Nasonia vitripennis</name>
    <dbReference type="NCBI Taxonomy" id="638"/>
    <lineage>
        <taxon>Bacteria</taxon>
        <taxon>Pseudomonadati</taxon>
        <taxon>Pseudomonadota</taxon>
        <taxon>Gammaproteobacteria</taxon>
        <taxon>Enterobacterales</taxon>
        <taxon>Morganellaceae</taxon>
        <taxon>Arsenophonus</taxon>
    </lineage>
</organism>
<sequence>MFFNIIIREKIMKSFFKTLTIISLFGLSFFSLAKNSDMNNTVLHGENLTDANLAQANLTQANLAEAKKNLCKSAEYNFTPFCID</sequence>
<protein>
    <recommendedName>
        <fullName evidence="2">Pentapeptide repeat-containing protein</fullName>
    </recommendedName>
</protein>
<accession>D2TWL2</accession>
<name>D2TWL2_9GAMM</name>
<reference evidence="1" key="1">
    <citation type="journal article" date="2010" name="Insect Mol. Biol.">
        <title>The draft genome sequence of Arsenophonus nasoniae, son-killer bacterium of Nasonia vitripennis, reveals genes associated with virulence and symbiosis.</title>
        <authorList>
            <person name="Wilkes T."/>
            <person name="Darby A.C."/>
            <person name="Choi J."/>
            <person name="Colborne J.K."/>
            <person name="Werren J.H."/>
            <person name="Hurst G.D.D."/>
        </authorList>
    </citation>
    <scope>NUCLEOTIDE SEQUENCE</scope>
</reference>
<evidence type="ECO:0000313" key="1">
    <source>
        <dbReference type="EMBL" id="CBA71767.1"/>
    </source>
</evidence>
<dbReference type="EMBL" id="FN545159">
    <property type="protein sequence ID" value="CBA71767.1"/>
    <property type="molecule type" value="Genomic_DNA"/>
</dbReference>
<evidence type="ECO:0008006" key="2">
    <source>
        <dbReference type="Google" id="ProtNLM"/>
    </source>
</evidence>
<dbReference type="InterPro" id="IPR001646">
    <property type="entry name" value="5peptide_repeat"/>
</dbReference>
<dbReference type="Gene3D" id="2.160.20.80">
    <property type="entry name" value="E3 ubiquitin-protein ligase SopA"/>
    <property type="match status" value="1"/>
</dbReference>
<dbReference type="SUPFAM" id="SSF141571">
    <property type="entry name" value="Pentapeptide repeat-like"/>
    <property type="match status" value="1"/>
</dbReference>